<dbReference type="InterPro" id="IPR040605">
    <property type="entry name" value="Glyco_hydro2_dom5"/>
</dbReference>
<dbReference type="SUPFAM" id="SSF51445">
    <property type="entry name" value="(Trans)glycosidases"/>
    <property type="match status" value="1"/>
</dbReference>
<evidence type="ECO:0000313" key="9">
    <source>
        <dbReference type="EMBL" id="QUH27998.1"/>
    </source>
</evidence>
<accession>A0A8J8SAR9</accession>
<dbReference type="SUPFAM" id="SSF49785">
    <property type="entry name" value="Galactose-binding domain-like"/>
    <property type="match status" value="1"/>
</dbReference>
<dbReference type="InterPro" id="IPR023230">
    <property type="entry name" value="Glyco_hydro_2_CS"/>
</dbReference>
<dbReference type="RefSeq" id="WP_212692277.1">
    <property type="nucleotide sequence ID" value="NZ_CP058561.1"/>
</dbReference>
<feature type="domain" description="Glycosyl hydrolases family 2 sugar binding" evidence="7">
    <location>
        <begin position="23"/>
        <end position="153"/>
    </location>
</feature>
<dbReference type="PROSITE" id="PS00719">
    <property type="entry name" value="GLYCOSYL_HYDROL_F2_1"/>
    <property type="match status" value="1"/>
</dbReference>
<dbReference type="PANTHER" id="PTHR42732">
    <property type="entry name" value="BETA-GALACTOSIDASE"/>
    <property type="match status" value="1"/>
</dbReference>
<name>A0A8J8SAR9_9FIRM</name>
<protein>
    <submittedName>
        <fullName evidence="9">Glycoside hydrolase family 2 protein</fullName>
    </submittedName>
</protein>
<dbReference type="PANTHER" id="PTHR42732:SF1">
    <property type="entry name" value="BETA-MANNOSIDASE"/>
    <property type="match status" value="1"/>
</dbReference>
<dbReference type="GO" id="GO:0005975">
    <property type="term" value="P:carbohydrate metabolic process"/>
    <property type="evidence" value="ECO:0007669"/>
    <property type="project" value="InterPro"/>
</dbReference>
<dbReference type="SUPFAM" id="SSF49303">
    <property type="entry name" value="beta-Galactosidase/glucuronidase domain"/>
    <property type="match status" value="1"/>
</dbReference>
<comment type="similarity">
    <text evidence="1 4">Belongs to the glycosyl hydrolase 2 family.</text>
</comment>
<dbReference type="InterPro" id="IPR017853">
    <property type="entry name" value="GH"/>
</dbReference>
<keyword evidence="3 4" id="KW-0326">Glycosidase</keyword>
<dbReference type="Pfam" id="PF02837">
    <property type="entry name" value="Glyco_hydro_2_N"/>
    <property type="match status" value="1"/>
</dbReference>
<dbReference type="Pfam" id="PF00703">
    <property type="entry name" value="Glyco_hydro_2"/>
    <property type="match status" value="1"/>
</dbReference>
<evidence type="ECO:0000256" key="1">
    <source>
        <dbReference type="ARBA" id="ARBA00007401"/>
    </source>
</evidence>
<dbReference type="Gene3D" id="3.20.20.80">
    <property type="entry name" value="Glycosidases"/>
    <property type="match status" value="1"/>
</dbReference>
<dbReference type="PRINTS" id="PR00132">
    <property type="entry name" value="GLHYDRLASE2"/>
</dbReference>
<dbReference type="Gene3D" id="2.60.40.10">
    <property type="entry name" value="Immunoglobulins"/>
    <property type="match status" value="2"/>
</dbReference>
<dbReference type="InterPro" id="IPR006101">
    <property type="entry name" value="Glyco_hydro_2"/>
</dbReference>
<dbReference type="AlphaFoldDB" id="A0A8J8SAR9"/>
<evidence type="ECO:0000256" key="4">
    <source>
        <dbReference type="RuleBase" id="RU361154"/>
    </source>
</evidence>
<feature type="domain" description="Glycoside hydrolase family 2 catalytic" evidence="6">
    <location>
        <begin position="268"/>
        <end position="419"/>
    </location>
</feature>
<dbReference type="EMBL" id="CP058561">
    <property type="protein sequence ID" value="QUH27998.1"/>
    <property type="molecule type" value="Genomic_DNA"/>
</dbReference>
<evidence type="ECO:0000259" key="7">
    <source>
        <dbReference type="Pfam" id="PF02837"/>
    </source>
</evidence>
<dbReference type="InterPro" id="IPR006104">
    <property type="entry name" value="Glyco_hydro_2_N"/>
</dbReference>
<dbReference type="InterPro" id="IPR006103">
    <property type="entry name" value="Glyco_hydro_2_cat"/>
</dbReference>
<evidence type="ECO:0000259" key="5">
    <source>
        <dbReference type="Pfam" id="PF00703"/>
    </source>
</evidence>
<organism evidence="9 10">
    <name type="scientific">Vallitalea guaymasensis</name>
    <dbReference type="NCBI Taxonomy" id="1185412"/>
    <lineage>
        <taxon>Bacteria</taxon>
        <taxon>Bacillati</taxon>
        <taxon>Bacillota</taxon>
        <taxon>Clostridia</taxon>
        <taxon>Lachnospirales</taxon>
        <taxon>Vallitaleaceae</taxon>
        <taxon>Vallitalea</taxon>
    </lineage>
</organism>
<dbReference type="KEGG" id="vgu:HYG85_03335"/>
<dbReference type="Proteomes" id="UP000677305">
    <property type="component" value="Chromosome"/>
</dbReference>
<proteinExistence type="inferred from homology"/>
<feature type="domain" description="Glycoside hydrolase family 2" evidence="8">
    <location>
        <begin position="646"/>
        <end position="730"/>
    </location>
</feature>
<dbReference type="GO" id="GO:0004553">
    <property type="term" value="F:hydrolase activity, hydrolyzing O-glycosyl compounds"/>
    <property type="evidence" value="ECO:0007669"/>
    <property type="project" value="InterPro"/>
</dbReference>
<evidence type="ECO:0000259" key="6">
    <source>
        <dbReference type="Pfam" id="PF02836"/>
    </source>
</evidence>
<dbReference type="InterPro" id="IPR051913">
    <property type="entry name" value="GH2_Domain-Containing"/>
</dbReference>
<dbReference type="InterPro" id="IPR013783">
    <property type="entry name" value="Ig-like_fold"/>
</dbReference>
<dbReference type="Pfam" id="PF02836">
    <property type="entry name" value="Glyco_hydro_2_C"/>
    <property type="match status" value="1"/>
</dbReference>
<evidence type="ECO:0000256" key="3">
    <source>
        <dbReference type="ARBA" id="ARBA00023295"/>
    </source>
</evidence>
<dbReference type="Gene3D" id="2.60.120.260">
    <property type="entry name" value="Galactose-binding domain-like"/>
    <property type="match status" value="1"/>
</dbReference>
<dbReference type="Pfam" id="PF18565">
    <property type="entry name" value="Glyco_hydro2_C5"/>
    <property type="match status" value="1"/>
</dbReference>
<sequence>MHKDISFNNDWLYTARFEEEFIERNYDDSSFNNVMLPHANKTIPYNYFDEKDYQFVSCYRKHFTIEDKYIKNGLFIDFEGVMTYAKCFVNGEYVGEHKGGYTPFSIDITDKVLFNEDNVLTVMVDSTERNDIPPFGHTIDYLCYGGIYREVTLRIVDDIHISHSFIRTEDVLSDNKTLETDIYISSKISADIIVEIKLLDEENNVLGTIEKNIEVSIGDTVKTISLNGLTNIKLWDIDSPNLYNVSILLKKDNEVIDKREERIGFRTVEFTENGFYLNNRHLNLVGLNRHQAFPYVGYAMPKRAQEKDAEILKDLGLNIVRTSHYPQSRHFLNRCDEIGLLVLEEIPGWQHIGDEAWKEVACENVREMITRDYNHPSIIIWGVRINESRDDHDFYVKTNEIAHNLDITRQTGGIRCISDSELLEDVYTMNDFDIHQRRQQSITGLDHLVPYMVTEKIGHTYPTKRFDKEERLINHANRHINAHNETYLDSTISGLICWCAFDYNTHYDFGSGDRICYHGVMDMFRIPKLAAATYRSQKDPEVEPVLEPATIWANGERDGGGISPIIVYTNCEKVEMYIEDKYIDCYLPDKETYRGLVHPPVIIDANVSTWGSSWGDVRFVGYVGNKEVIEKQFCKNPIATELIGIADDDTLKSGDWDTTRIVYKCVDQKGNILPFINEFIELDVEGPAEIIGPDKVSLIGGCIGIWIKTTGKKGEIILKARSSRFSANDIKITVE</sequence>
<feature type="domain" description="Glycoside hydrolase family 2 immunoglobulin-like beta-sandwich" evidence="5">
    <location>
        <begin position="160"/>
        <end position="266"/>
    </location>
</feature>
<dbReference type="InterPro" id="IPR036156">
    <property type="entry name" value="Beta-gal/glucu_dom_sf"/>
</dbReference>
<dbReference type="InterPro" id="IPR008979">
    <property type="entry name" value="Galactose-bd-like_sf"/>
</dbReference>
<gene>
    <name evidence="9" type="ORF">HYG85_03335</name>
</gene>
<reference evidence="9 10" key="1">
    <citation type="submission" date="2020-07" db="EMBL/GenBank/DDBJ databases">
        <title>Vallitalea guaymasensis genome.</title>
        <authorList>
            <person name="Postec A."/>
        </authorList>
    </citation>
    <scope>NUCLEOTIDE SEQUENCE [LARGE SCALE GENOMIC DNA]</scope>
    <source>
        <strain evidence="9 10">Ra1766G1</strain>
    </source>
</reference>
<dbReference type="InterPro" id="IPR006102">
    <property type="entry name" value="Ig-like_GH2"/>
</dbReference>
<keyword evidence="10" id="KW-1185">Reference proteome</keyword>
<evidence type="ECO:0000256" key="2">
    <source>
        <dbReference type="ARBA" id="ARBA00022801"/>
    </source>
</evidence>
<evidence type="ECO:0000259" key="8">
    <source>
        <dbReference type="Pfam" id="PF18565"/>
    </source>
</evidence>
<keyword evidence="2 4" id="KW-0378">Hydrolase</keyword>
<evidence type="ECO:0000313" key="10">
    <source>
        <dbReference type="Proteomes" id="UP000677305"/>
    </source>
</evidence>